<dbReference type="InterPro" id="IPR010985">
    <property type="entry name" value="Ribbon_hlx_hlx"/>
</dbReference>
<keyword evidence="5" id="KW-0804">Transcription</keyword>
<dbReference type="Proteomes" id="UP000250241">
    <property type="component" value="Chromosome"/>
</dbReference>
<keyword evidence="2" id="KW-1277">Toxin-antitoxin system</keyword>
<dbReference type="GO" id="GO:0006355">
    <property type="term" value="P:regulation of DNA-templated transcription"/>
    <property type="evidence" value="ECO:0007669"/>
    <property type="project" value="InterPro"/>
</dbReference>
<name>A0A2Z5R2F6_9MICC</name>
<organism evidence="7 8">
    <name type="scientific">Rothia aeria</name>
    <dbReference type="NCBI Taxonomy" id="172042"/>
    <lineage>
        <taxon>Bacteria</taxon>
        <taxon>Bacillati</taxon>
        <taxon>Actinomycetota</taxon>
        <taxon>Actinomycetes</taxon>
        <taxon>Micrococcales</taxon>
        <taxon>Micrococcaceae</taxon>
        <taxon>Rothia</taxon>
    </lineage>
</organism>
<evidence type="ECO:0000256" key="1">
    <source>
        <dbReference type="ARBA" id="ARBA00022491"/>
    </source>
</evidence>
<dbReference type="PANTHER" id="PTHR35401:SF1">
    <property type="entry name" value="CYTOPLASMIC PROTEIN"/>
    <property type="match status" value="1"/>
</dbReference>
<gene>
    <name evidence="7" type="ORF">RA11412_2431</name>
</gene>
<protein>
    <submittedName>
        <fullName evidence="7">Uncharacterized protein</fullName>
    </submittedName>
</protein>
<evidence type="ECO:0000313" key="8">
    <source>
        <dbReference type="Proteomes" id="UP000250241"/>
    </source>
</evidence>
<evidence type="ECO:0000256" key="5">
    <source>
        <dbReference type="ARBA" id="ARBA00023163"/>
    </source>
</evidence>
<dbReference type="AlphaFoldDB" id="A0A2Z5R2F6"/>
<reference evidence="7 8" key="1">
    <citation type="submission" date="2016-10" db="EMBL/GenBank/DDBJ databases">
        <title>Genome sequence of Rothia aeria strain JCM11412.</title>
        <authorList>
            <person name="Nambu T."/>
        </authorList>
    </citation>
    <scope>NUCLEOTIDE SEQUENCE [LARGE SCALE GENOMIC DNA]</scope>
    <source>
        <strain evidence="7 8">JCM 11412</strain>
    </source>
</reference>
<dbReference type="EMBL" id="AP017895">
    <property type="protein sequence ID" value="BAV88730.1"/>
    <property type="molecule type" value="Genomic_DNA"/>
</dbReference>
<dbReference type="KEGG" id="raj:RA11412_2431"/>
<keyword evidence="4" id="KW-0238">DNA-binding</keyword>
<keyword evidence="3" id="KW-0805">Transcription regulation</keyword>
<evidence type="ECO:0000256" key="3">
    <source>
        <dbReference type="ARBA" id="ARBA00023015"/>
    </source>
</evidence>
<dbReference type="Pfam" id="PF08681">
    <property type="entry name" value="TacA1"/>
    <property type="match status" value="1"/>
</dbReference>
<evidence type="ECO:0000256" key="6">
    <source>
        <dbReference type="ARBA" id="ARBA00049988"/>
    </source>
</evidence>
<evidence type="ECO:0000256" key="2">
    <source>
        <dbReference type="ARBA" id="ARBA00022649"/>
    </source>
</evidence>
<proteinExistence type="inferred from homology"/>
<sequence length="97" mass="11130">MSTTVKSQRINLRASERQEALIRQAAEVTDSSVSDFILSSATERAEHVLADRRWFVATEEQYDLFVQALEAPTRTEKLERLFARESPVGKEIVFKED</sequence>
<dbReference type="Gene3D" id="1.20.5.780">
    <property type="entry name" value="Single helix bin"/>
    <property type="match status" value="1"/>
</dbReference>
<dbReference type="SUPFAM" id="SSF47598">
    <property type="entry name" value="Ribbon-helix-helix"/>
    <property type="match status" value="1"/>
</dbReference>
<accession>A0A2Z5R2F6</accession>
<dbReference type="PANTHER" id="PTHR35401">
    <property type="entry name" value="COPG FAMILY HELIX-TURN-HELIX PROTEIN-RELATED-RELATED"/>
    <property type="match status" value="1"/>
</dbReference>
<dbReference type="InterPro" id="IPR014795">
    <property type="entry name" value="TacA_1-like"/>
</dbReference>
<keyword evidence="8" id="KW-1185">Reference proteome</keyword>
<comment type="similarity">
    <text evidence="6">Belongs to the TacA antitoxin family.</text>
</comment>
<dbReference type="GO" id="GO:0003677">
    <property type="term" value="F:DNA binding"/>
    <property type="evidence" value="ECO:0007669"/>
    <property type="project" value="UniProtKB-KW"/>
</dbReference>
<evidence type="ECO:0000313" key="7">
    <source>
        <dbReference type="EMBL" id="BAV88730.1"/>
    </source>
</evidence>
<keyword evidence="1" id="KW-0678">Repressor</keyword>
<evidence type="ECO:0000256" key="4">
    <source>
        <dbReference type="ARBA" id="ARBA00023125"/>
    </source>
</evidence>
<dbReference type="GeneID" id="93862546"/>
<dbReference type="RefSeq" id="WP_006887487.1">
    <property type="nucleotide sequence ID" value="NZ_CAJPQC010000020.1"/>
</dbReference>